<proteinExistence type="predicted"/>
<dbReference type="PANTHER" id="PTHR43048:SF5">
    <property type="entry name" value="BLR5325 PROTEIN"/>
    <property type="match status" value="1"/>
</dbReference>
<dbReference type="Proteomes" id="UP000474159">
    <property type="component" value="Unassembled WGS sequence"/>
</dbReference>
<dbReference type="PANTHER" id="PTHR43048">
    <property type="entry name" value="METHYLMALONYL-COA EPIMERASE"/>
    <property type="match status" value="1"/>
</dbReference>
<dbReference type="PROSITE" id="PS51819">
    <property type="entry name" value="VOC"/>
    <property type="match status" value="1"/>
</dbReference>
<evidence type="ECO:0000313" key="4">
    <source>
        <dbReference type="Proteomes" id="UP000474159"/>
    </source>
</evidence>
<organism evidence="3 4">
    <name type="scientific">Methylobacterium soli</name>
    <dbReference type="NCBI Taxonomy" id="553447"/>
    <lineage>
        <taxon>Bacteria</taxon>
        <taxon>Pseudomonadati</taxon>
        <taxon>Pseudomonadota</taxon>
        <taxon>Alphaproteobacteria</taxon>
        <taxon>Hyphomicrobiales</taxon>
        <taxon>Methylobacteriaceae</taxon>
        <taxon>Methylobacterium</taxon>
    </lineage>
</organism>
<dbReference type="EMBL" id="VZZK01000055">
    <property type="protein sequence ID" value="KAB1071227.1"/>
    <property type="molecule type" value="Genomic_DNA"/>
</dbReference>
<sequence>MNYRCDHVHLRSKDAVAAANFYVETLGAREIRRDGSPVVSRVTVDLGGLTLFIEQAAEAIGPSVEPPHLGIEHIGLAVDDIEATMVELRRRNVTIVSGITDVRPGLRVIFIDGPDAVRIELLQRSDVRLGFR</sequence>
<accession>A0A6L3SRG0</accession>
<dbReference type="InterPro" id="IPR029068">
    <property type="entry name" value="Glyas_Bleomycin-R_OHBP_Dase"/>
</dbReference>
<reference evidence="3 4" key="1">
    <citation type="submission" date="2019-09" db="EMBL/GenBank/DDBJ databases">
        <title>YIM 48816 draft genome.</title>
        <authorList>
            <person name="Jiang L."/>
        </authorList>
    </citation>
    <scope>NUCLEOTIDE SEQUENCE [LARGE SCALE GENOMIC DNA]</scope>
    <source>
        <strain evidence="3 4">YIM 48816</strain>
    </source>
</reference>
<evidence type="ECO:0000313" key="3">
    <source>
        <dbReference type="EMBL" id="KAB1071227.1"/>
    </source>
</evidence>
<name>A0A6L3SRG0_9HYPH</name>
<dbReference type="GO" id="GO:0004493">
    <property type="term" value="F:methylmalonyl-CoA epimerase activity"/>
    <property type="evidence" value="ECO:0007669"/>
    <property type="project" value="TreeGrafter"/>
</dbReference>
<dbReference type="Gene3D" id="3.10.180.10">
    <property type="entry name" value="2,3-Dihydroxybiphenyl 1,2-Dioxygenase, domain 1"/>
    <property type="match status" value="1"/>
</dbReference>
<dbReference type="InterPro" id="IPR037523">
    <property type="entry name" value="VOC_core"/>
</dbReference>
<dbReference type="InterPro" id="IPR004360">
    <property type="entry name" value="Glyas_Fos-R_dOase_dom"/>
</dbReference>
<feature type="domain" description="VOC" evidence="2">
    <location>
        <begin position="4"/>
        <end position="124"/>
    </location>
</feature>
<keyword evidence="4" id="KW-1185">Reference proteome</keyword>
<evidence type="ECO:0000259" key="2">
    <source>
        <dbReference type="PROSITE" id="PS51819"/>
    </source>
</evidence>
<dbReference type="RefSeq" id="WP_151004948.1">
    <property type="nucleotide sequence ID" value="NZ_VZZK01000055.1"/>
</dbReference>
<gene>
    <name evidence="3" type="ORF">F6X53_29105</name>
</gene>
<evidence type="ECO:0000256" key="1">
    <source>
        <dbReference type="ARBA" id="ARBA00022723"/>
    </source>
</evidence>
<dbReference type="GO" id="GO:0046491">
    <property type="term" value="P:L-methylmalonyl-CoA metabolic process"/>
    <property type="evidence" value="ECO:0007669"/>
    <property type="project" value="TreeGrafter"/>
</dbReference>
<dbReference type="InterPro" id="IPR051785">
    <property type="entry name" value="MMCE/EMCE_epimerase"/>
</dbReference>
<dbReference type="Pfam" id="PF00903">
    <property type="entry name" value="Glyoxalase"/>
    <property type="match status" value="1"/>
</dbReference>
<dbReference type="OrthoDB" id="9799428at2"/>
<protein>
    <submittedName>
        <fullName evidence="3">VOC family protein</fullName>
    </submittedName>
</protein>
<dbReference type="GO" id="GO:0046872">
    <property type="term" value="F:metal ion binding"/>
    <property type="evidence" value="ECO:0007669"/>
    <property type="project" value="UniProtKB-KW"/>
</dbReference>
<dbReference type="SUPFAM" id="SSF54593">
    <property type="entry name" value="Glyoxalase/Bleomycin resistance protein/Dihydroxybiphenyl dioxygenase"/>
    <property type="match status" value="1"/>
</dbReference>
<keyword evidence="1" id="KW-0479">Metal-binding</keyword>
<comment type="caution">
    <text evidence="3">The sequence shown here is derived from an EMBL/GenBank/DDBJ whole genome shotgun (WGS) entry which is preliminary data.</text>
</comment>
<dbReference type="AlphaFoldDB" id="A0A6L3SRG0"/>